<dbReference type="EMBL" id="REGN01005623">
    <property type="protein sequence ID" value="RNA12757.1"/>
    <property type="molecule type" value="Genomic_DNA"/>
</dbReference>
<proteinExistence type="predicted"/>
<dbReference type="AlphaFoldDB" id="A0A3M7QMT3"/>
<comment type="caution">
    <text evidence="1">The sequence shown here is derived from an EMBL/GenBank/DDBJ whole genome shotgun (WGS) entry which is preliminary data.</text>
</comment>
<keyword evidence="2" id="KW-1185">Reference proteome</keyword>
<accession>A0A3M7QMT3</accession>
<protein>
    <submittedName>
        <fullName evidence="1">Uncharacterized protein</fullName>
    </submittedName>
</protein>
<organism evidence="1 2">
    <name type="scientific">Brachionus plicatilis</name>
    <name type="common">Marine rotifer</name>
    <name type="synonym">Brachionus muelleri</name>
    <dbReference type="NCBI Taxonomy" id="10195"/>
    <lineage>
        <taxon>Eukaryota</taxon>
        <taxon>Metazoa</taxon>
        <taxon>Spiralia</taxon>
        <taxon>Gnathifera</taxon>
        <taxon>Rotifera</taxon>
        <taxon>Eurotatoria</taxon>
        <taxon>Monogononta</taxon>
        <taxon>Pseudotrocha</taxon>
        <taxon>Ploima</taxon>
        <taxon>Brachionidae</taxon>
        <taxon>Brachionus</taxon>
    </lineage>
</organism>
<sequence length="91" mass="10951">MQNAHHRNDAFLTSKIDHKLQLAHFIKFKRLGSCARCHENLKSFFNIKKSLESILKYYFLLYHRQSVNLEKSTNWTDHLFEINTLRTKLTQ</sequence>
<reference evidence="1 2" key="1">
    <citation type="journal article" date="2018" name="Sci. Rep.">
        <title>Genomic signatures of local adaptation to the degree of environmental predictability in rotifers.</title>
        <authorList>
            <person name="Franch-Gras L."/>
            <person name="Hahn C."/>
            <person name="Garcia-Roger E.M."/>
            <person name="Carmona M.J."/>
            <person name="Serra M."/>
            <person name="Gomez A."/>
        </authorList>
    </citation>
    <scope>NUCLEOTIDE SEQUENCE [LARGE SCALE GENOMIC DNA]</scope>
    <source>
        <strain evidence="1">HYR1</strain>
    </source>
</reference>
<dbReference type="Proteomes" id="UP000276133">
    <property type="component" value="Unassembled WGS sequence"/>
</dbReference>
<name>A0A3M7QMT3_BRAPC</name>
<gene>
    <name evidence="1" type="ORF">BpHYR1_048675</name>
</gene>
<evidence type="ECO:0000313" key="2">
    <source>
        <dbReference type="Proteomes" id="UP000276133"/>
    </source>
</evidence>
<evidence type="ECO:0000313" key="1">
    <source>
        <dbReference type="EMBL" id="RNA12757.1"/>
    </source>
</evidence>